<sequence length="240" mass="27964">MLCAFDQRHQIAHAQDSGRHAFRVERFKVFQFFALTRKFDRLSGYGTDRQRSPTASVPVQFGQDDTGYAELFIEGLRYVDGILTGHRVYRKQDLGRIYCSFDVLQLCHQYFIHVQSSRRIDDDQIASIEFGLFNGLLRYIDRICFRPQCVDREIQLFAQSLQLVDCCRTVNVGCDQQRALVLFFLHVIGKLSGSGGLTSPLQADHHYDGRWLGRKLEWFLLPAHQFRQLFVDDFDDLLCR</sequence>
<reference evidence="1" key="1">
    <citation type="submission" date="2019-08" db="EMBL/GenBank/DDBJ databases">
        <authorList>
            <person name="Kucharzyk K."/>
            <person name="Murdoch R.W."/>
            <person name="Higgins S."/>
            <person name="Loffler F."/>
        </authorList>
    </citation>
    <scope>NUCLEOTIDE SEQUENCE</scope>
</reference>
<accession>A0A645EMG3</accession>
<comment type="caution">
    <text evidence="1">The sequence shown here is derived from an EMBL/GenBank/DDBJ whole genome shotgun (WGS) entry which is preliminary data.</text>
</comment>
<proteinExistence type="predicted"/>
<name>A0A645EMG3_9ZZZZ</name>
<gene>
    <name evidence="1" type="ORF">SDC9_150427</name>
</gene>
<organism evidence="1">
    <name type="scientific">bioreactor metagenome</name>
    <dbReference type="NCBI Taxonomy" id="1076179"/>
    <lineage>
        <taxon>unclassified sequences</taxon>
        <taxon>metagenomes</taxon>
        <taxon>ecological metagenomes</taxon>
    </lineage>
</organism>
<dbReference type="EMBL" id="VSSQ01049130">
    <property type="protein sequence ID" value="MPN03201.1"/>
    <property type="molecule type" value="Genomic_DNA"/>
</dbReference>
<protein>
    <submittedName>
        <fullName evidence="1">Uncharacterized protein</fullName>
    </submittedName>
</protein>
<dbReference type="AlphaFoldDB" id="A0A645EMG3"/>
<evidence type="ECO:0000313" key="1">
    <source>
        <dbReference type="EMBL" id="MPN03201.1"/>
    </source>
</evidence>